<dbReference type="Proteomes" id="UP000648187">
    <property type="component" value="Unassembled WGS sequence"/>
</dbReference>
<evidence type="ECO:0000256" key="1">
    <source>
        <dbReference type="SAM" id="MobiDB-lite"/>
    </source>
</evidence>
<organism evidence="3 4">
    <name type="scientific">Spodoptera exigua</name>
    <name type="common">Beet armyworm</name>
    <name type="synonym">Noctua fulgens</name>
    <dbReference type="NCBI Taxonomy" id="7107"/>
    <lineage>
        <taxon>Eukaryota</taxon>
        <taxon>Metazoa</taxon>
        <taxon>Ecdysozoa</taxon>
        <taxon>Arthropoda</taxon>
        <taxon>Hexapoda</taxon>
        <taxon>Insecta</taxon>
        <taxon>Pterygota</taxon>
        <taxon>Neoptera</taxon>
        <taxon>Endopterygota</taxon>
        <taxon>Lepidoptera</taxon>
        <taxon>Glossata</taxon>
        <taxon>Ditrysia</taxon>
        <taxon>Noctuoidea</taxon>
        <taxon>Noctuidae</taxon>
        <taxon>Amphipyrinae</taxon>
        <taxon>Spodoptera</taxon>
    </lineage>
</organism>
<protein>
    <recommendedName>
        <fullName evidence="2">PiggyBac transposable element-derived protein domain-containing protein</fullName>
    </recommendedName>
</protein>
<dbReference type="EMBL" id="JACKWZ010000344">
    <property type="protein sequence ID" value="KAF9409046.1"/>
    <property type="molecule type" value="Genomic_DNA"/>
</dbReference>
<proteinExistence type="predicted"/>
<feature type="compositionally biased region" description="Low complexity" evidence="1">
    <location>
        <begin position="249"/>
        <end position="271"/>
    </location>
</feature>
<feature type="region of interest" description="Disordered" evidence="1">
    <location>
        <begin position="1"/>
        <end position="21"/>
    </location>
</feature>
<dbReference type="PANTHER" id="PTHR47272:SF1">
    <property type="entry name" value="PIGGYBAC TRANSPOSABLE ELEMENT-DERIVED PROTEIN 3-LIKE"/>
    <property type="match status" value="1"/>
</dbReference>
<comment type="caution">
    <text evidence="3">The sequence shown here is derived from an EMBL/GenBank/DDBJ whole genome shotgun (WGS) entry which is preliminary data.</text>
</comment>
<accession>A0A835G6Z7</accession>
<dbReference type="PANTHER" id="PTHR47272">
    <property type="entry name" value="DDE_TNP_1_7 DOMAIN-CONTAINING PROTEIN"/>
    <property type="match status" value="1"/>
</dbReference>
<sequence>MIDRTPPNSPKTPQRSGVPPRVRTTVQIKRFPVNIGWYFRICYNSHFLYRKNGHCIIRVEHEIAVEKIPILICPSNEVKHLSTTAVTVTDEPAMTRGWGGRGSKGRELGGGGHGISAHTDVVTTLLSAGRGWKGRVLAISFARVNMAWRSKKIFLLLPPVESEESDIESDDDLEGILERREYYRNSDSDSSSIRTISPALYDILADLSDNEDHEHMNVAEQPSQTAPDESSPFPGKPPAPSCYIPETPSPIVSASPSSSISRPTLLSNTATRRTRQTTIIDSSPMPPPATTTPVAKKRKMKHLDFIFKKRLYTGTVHTSDSPNFKERHDILSPKQYFQNFFTNELLDIIVEMTNLYSVQTTGKSICVTQKEIEVLLGIEILMGIVDLPAVEDYWSADLKYEQISSAMSLKRYRSIKRYLHFCDNTNVDKNDRYNKISPVMEYILYFDNWFTSLELIYYLRNEMGILSLGTLRKDRLRNCKLMTDKAMMKKGRGTFEVVCDNSKKIACALALINTCTKSRFNVMTNSPKLATITKSVQPRPVDDARLDCYDHFPIFTSQGRCRLCKNGKTMIMCTKCQQRLCLTAKKSCYLRFHKEKQISTHMRNFNVIHTRNLRVTI</sequence>
<name>A0A835G6Z7_SPOEX</name>
<dbReference type="AlphaFoldDB" id="A0A835G6Z7"/>
<reference evidence="3" key="1">
    <citation type="submission" date="2020-08" db="EMBL/GenBank/DDBJ databases">
        <title>Spodoptera exigua strain:BAW_Kor-Di-RS1 Genome sequencing and assembly.</title>
        <authorList>
            <person name="Kim J."/>
            <person name="Nam H.Y."/>
            <person name="Kwon M."/>
            <person name="Choi J.H."/>
            <person name="Cho S.R."/>
            <person name="Kim G.-H."/>
        </authorList>
    </citation>
    <scope>NUCLEOTIDE SEQUENCE</scope>
    <source>
        <strain evidence="3">BAW_Kor-Di-RS1</strain>
        <tissue evidence="3">Whole-body</tissue>
    </source>
</reference>
<feature type="domain" description="PiggyBac transposable element-derived protein" evidence="2">
    <location>
        <begin position="332"/>
        <end position="443"/>
    </location>
</feature>
<evidence type="ECO:0000313" key="3">
    <source>
        <dbReference type="EMBL" id="KAF9409046.1"/>
    </source>
</evidence>
<dbReference type="Pfam" id="PF13843">
    <property type="entry name" value="DDE_Tnp_1_7"/>
    <property type="match status" value="1"/>
</dbReference>
<keyword evidence="4" id="KW-1185">Reference proteome</keyword>
<gene>
    <name evidence="3" type="ORF">HW555_011470</name>
</gene>
<evidence type="ECO:0000259" key="2">
    <source>
        <dbReference type="Pfam" id="PF13843"/>
    </source>
</evidence>
<dbReference type="InterPro" id="IPR029526">
    <property type="entry name" value="PGBD"/>
</dbReference>
<feature type="region of interest" description="Disordered" evidence="1">
    <location>
        <begin position="218"/>
        <end position="297"/>
    </location>
</feature>
<evidence type="ECO:0000313" key="4">
    <source>
        <dbReference type="Proteomes" id="UP000648187"/>
    </source>
</evidence>